<dbReference type="RefSeq" id="XP_004366531.1">
    <property type="nucleotide sequence ID" value="XM_004366474.1"/>
</dbReference>
<dbReference type="SUPFAM" id="SSF140860">
    <property type="entry name" value="Pseudo ankyrin repeat-like"/>
    <property type="match status" value="1"/>
</dbReference>
<gene>
    <name evidence="1" type="ORF">DFA_04122</name>
</gene>
<accession>F4Q1C6</accession>
<proteinExistence type="predicted"/>
<reference evidence="2" key="1">
    <citation type="journal article" date="2011" name="Genome Res.">
        <title>Phylogeny-wide analysis of social amoeba genomes highlights ancient origins for complex intercellular communication.</title>
        <authorList>
            <person name="Heidel A.J."/>
            <person name="Lawal H.M."/>
            <person name="Felder M."/>
            <person name="Schilde C."/>
            <person name="Helps N.R."/>
            <person name="Tunggal B."/>
            <person name="Rivero F."/>
            <person name="John U."/>
            <person name="Schleicher M."/>
            <person name="Eichinger L."/>
            <person name="Platzer M."/>
            <person name="Noegel A.A."/>
            <person name="Schaap P."/>
            <person name="Gloeckner G."/>
        </authorList>
    </citation>
    <scope>NUCLEOTIDE SEQUENCE [LARGE SCALE GENOMIC DNA]</scope>
    <source>
        <strain evidence="2">SH3</strain>
    </source>
</reference>
<protein>
    <recommendedName>
        <fullName evidence="3">Ankyrin repeat-containing protein</fullName>
    </recommendedName>
</protein>
<dbReference type="EMBL" id="GL883018">
    <property type="protein sequence ID" value="EGG18627.1"/>
    <property type="molecule type" value="Genomic_DNA"/>
</dbReference>
<dbReference type="AlphaFoldDB" id="F4Q1C6"/>
<organism evidence="1 2">
    <name type="scientific">Cavenderia fasciculata</name>
    <name type="common">Slime mold</name>
    <name type="synonym">Dictyostelium fasciculatum</name>
    <dbReference type="NCBI Taxonomy" id="261658"/>
    <lineage>
        <taxon>Eukaryota</taxon>
        <taxon>Amoebozoa</taxon>
        <taxon>Evosea</taxon>
        <taxon>Eumycetozoa</taxon>
        <taxon>Dictyostelia</taxon>
        <taxon>Acytosteliales</taxon>
        <taxon>Cavenderiaceae</taxon>
        <taxon>Cavenderia</taxon>
    </lineage>
</organism>
<evidence type="ECO:0000313" key="1">
    <source>
        <dbReference type="EMBL" id="EGG18627.1"/>
    </source>
</evidence>
<name>F4Q1C6_CACFS</name>
<sequence>MDIQLYRAIFRSNLIEKACQGGNIEIIKTLVEQTEPVRLSRERCYNGAARGGHLKVFEYLFDEKNIAITSASELYSTNLVDLIHATSIHGNATYYNWIATHLPEIKDYFSHLESPDALFKIGDIGLLQHYIKTVPLNKYYYGSTNSYTYILEHPVEKHYELFKIFFGKEMCPNFRYRDTFELLESRVRKLHPTITQEQYHRVLSSRCCFLSNRHLQESLVPFELSLSTKDNRQEIIQDLYQFTRQFHHLSCSNFFKYLTKHDITLVDLTHTQLIFQEICFRNENIDEVIEIVEYILSKVPNLKLVNSQYRGPIKTSCKAMYEYMLTHFPNFVVCDLDPKFYDELTVEDVGTMNLRDSSKPFFYFITKENIPLIEAFSKKGGQVLSRFTLQSKCKVLKTLAQMQFFKLSNLIEPRFKPVPTLTFFITPETLMLFESKFQKADLQTLQSKALSKGNLSVYKFITEKQKDLRYDSELPIKHNRINILNHMQECQPKKFDFKKVLDQIISHGSVELLKYYQEKKPKETKLFLDRLDISTKIIPLLAPSSREMVLYLLDYGFDFDSKSLLQ</sequence>
<evidence type="ECO:0008006" key="3">
    <source>
        <dbReference type="Google" id="ProtNLM"/>
    </source>
</evidence>
<dbReference type="Proteomes" id="UP000007797">
    <property type="component" value="Unassembled WGS sequence"/>
</dbReference>
<keyword evidence="2" id="KW-1185">Reference proteome</keyword>
<dbReference type="GeneID" id="14870339"/>
<dbReference type="OrthoDB" id="24005at2759"/>
<dbReference type="KEGG" id="dfa:DFA_04122"/>
<evidence type="ECO:0000313" key="2">
    <source>
        <dbReference type="Proteomes" id="UP000007797"/>
    </source>
</evidence>